<dbReference type="InterPro" id="IPR050832">
    <property type="entry name" value="Bact_Acetyltransf"/>
</dbReference>
<dbReference type="CDD" id="cd04301">
    <property type="entry name" value="NAT_SF"/>
    <property type="match status" value="1"/>
</dbReference>
<dbReference type="PANTHER" id="PTHR43877">
    <property type="entry name" value="AMINOALKYLPHOSPHONATE N-ACETYLTRANSFERASE-RELATED-RELATED"/>
    <property type="match status" value="1"/>
</dbReference>
<evidence type="ECO:0000256" key="1">
    <source>
        <dbReference type="ARBA" id="ARBA00022679"/>
    </source>
</evidence>
<evidence type="ECO:0000313" key="5">
    <source>
        <dbReference type="Proteomes" id="UP000823860"/>
    </source>
</evidence>
<evidence type="ECO:0000259" key="3">
    <source>
        <dbReference type="PROSITE" id="PS51186"/>
    </source>
</evidence>
<organism evidence="4 5">
    <name type="scientific">Candidatus Bacteroides intestinavium</name>
    <dbReference type="NCBI Taxonomy" id="2838469"/>
    <lineage>
        <taxon>Bacteria</taxon>
        <taxon>Pseudomonadati</taxon>
        <taxon>Bacteroidota</taxon>
        <taxon>Bacteroidia</taxon>
        <taxon>Bacteroidales</taxon>
        <taxon>Bacteroidaceae</taxon>
        <taxon>Bacteroides</taxon>
    </lineage>
</organism>
<sequence>MDIQIRREQPADYREAERVTREAFWNYYSPGCTEHYLLHIMRDSPSFIPELDFVAVTDGKIIGSVIFMKSFILGDDGHRHEVLSLGPIAVLPAFQRQGVGRKLIEHARAAAQEAGYRAILLCGDPAYYSKNGFTAAEQFGIRTSDNKYFVALQACPLYTDALKGVAGRYFEDEIYQVDEAAAMAFDAGFPPKERRSDTPTQRRFEEIAAMQRDYK</sequence>
<feature type="domain" description="N-acetyltransferase" evidence="3">
    <location>
        <begin position="3"/>
        <end position="155"/>
    </location>
</feature>
<reference evidence="4" key="2">
    <citation type="submission" date="2021-04" db="EMBL/GenBank/DDBJ databases">
        <authorList>
            <person name="Gilroy R."/>
        </authorList>
    </citation>
    <scope>NUCLEOTIDE SEQUENCE</scope>
    <source>
        <strain evidence="4">ChiHecec1B25-7008</strain>
    </source>
</reference>
<dbReference type="Proteomes" id="UP000823860">
    <property type="component" value="Unassembled WGS sequence"/>
</dbReference>
<keyword evidence="1" id="KW-0808">Transferase</keyword>
<keyword evidence="2" id="KW-0012">Acyltransferase</keyword>
<name>A0A9D2HRW5_9BACE</name>
<accession>A0A9D2HRW5</accession>
<proteinExistence type="predicted"/>
<dbReference type="PANTHER" id="PTHR43877:SF1">
    <property type="entry name" value="ACETYLTRANSFERASE"/>
    <property type="match status" value="1"/>
</dbReference>
<dbReference type="Pfam" id="PF13508">
    <property type="entry name" value="Acetyltransf_7"/>
    <property type="match status" value="1"/>
</dbReference>
<dbReference type="AlphaFoldDB" id="A0A9D2HRW5"/>
<comment type="caution">
    <text evidence="4">The sequence shown here is derived from an EMBL/GenBank/DDBJ whole genome shotgun (WGS) entry which is preliminary data.</text>
</comment>
<evidence type="ECO:0000256" key="2">
    <source>
        <dbReference type="ARBA" id="ARBA00023315"/>
    </source>
</evidence>
<dbReference type="Gene3D" id="3.40.630.30">
    <property type="match status" value="1"/>
</dbReference>
<gene>
    <name evidence="4" type="ORF">H9785_01510</name>
</gene>
<dbReference type="EMBL" id="DWZE01000017">
    <property type="protein sequence ID" value="HJA82642.1"/>
    <property type="molecule type" value="Genomic_DNA"/>
</dbReference>
<reference evidence="4" key="1">
    <citation type="journal article" date="2021" name="PeerJ">
        <title>Extensive microbial diversity within the chicken gut microbiome revealed by metagenomics and culture.</title>
        <authorList>
            <person name="Gilroy R."/>
            <person name="Ravi A."/>
            <person name="Getino M."/>
            <person name="Pursley I."/>
            <person name="Horton D.L."/>
            <person name="Alikhan N.F."/>
            <person name="Baker D."/>
            <person name="Gharbi K."/>
            <person name="Hall N."/>
            <person name="Watson M."/>
            <person name="Adriaenssens E.M."/>
            <person name="Foster-Nyarko E."/>
            <person name="Jarju S."/>
            <person name="Secka A."/>
            <person name="Antonio M."/>
            <person name="Oren A."/>
            <person name="Chaudhuri R.R."/>
            <person name="La Ragione R."/>
            <person name="Hildebrand F."/>
            <person name="Pallen M.J."/>
        </authorList>
    </citation>
    <scope>NUCLEOTIDE SEQUENCE</scope>
    <source>
        <strain evidence="4">ChiHecec1B25-7008</strain>
    </source>
</reference>
<dbReference type="InterPro" id="IPR016181">
    <property type="entry name" value="Acyl_CoA_acyltransferase"/>
</dbReference>
<evidence type="ECO:0000313" key="4">
    <source>
        <dbReference type="EMBL" id="HJA82642.1"/>
    </source>
</evidence>
<dbReference type="GO" id="GO:0016747">
    <property type="term" value="F:acyltransferase activity, transferring groups other than amino-acyl groups"/>
    <property type="evidence" value="ECO:0007669"/>
    <property type="project" value="InterPro"/>
</dbReference>
<dbReference type="PROSITE" id="PS51186">
    <property type="entry name" value="GNAT"/>
    <property type="match status" value="1"/>
</dbReference>
<dbReference type="InterPro" id="IPR000182">
    <property type="entry name" value="GNAT_dom"/>
</dbReference>
<dbReference type="SUPFAM" id="SSF55729">
    <property type="entry name" value="Acyl-CoA N-acyltransferases (Nat)"/>
    <property type="match status" value="1"/>
</dbReference>
<protein>
    <submittedName>
        <fullName evidence="4">N-acetyltransferase</fullName>
    </submittedName>
</protein>